<dbReference type="Proteomes" id="UP001153555">
    <property type="component" value="Unassembled WGS sequence"/>
</dbReference>
<feature type="signal peptide" evidence="1">
    <location>
        <begin position="1"/>
        <end position="24"/>
    </location>
</feature>
<proteinExistence type="predicted"/>
<keyword evidence="3" id="KW-1185">Reference proteome</keyword>
<evidence type="ECO:0000256" key="1">
    <source>
        <dbReference type="SAM" id="SignalP"/>
    </source>
</evidence>
<dbReference type="AlphaFoldDB" id="A0A9N7RGY0"/>
<comment type="caution">
    <text evidence="2">The sequence shown here is derived from an EMBL/GenBank/DDBJ whole genome shotgun (WGS) entry which is preliminary data.</text>
</comment>
<name>A0A9N7RGY0_STRHE</name>
<reference evidence="2" key="1">
    <citation type="submission" date="2019-12" db="EMBL/GenBank/DDBJ databases">
        <authorList>
            <person name="Scholes J."/>
        </authorList>
    </citation>
    <scope>NUCLEOTIDE SEQUENCE</scope>
</reference>
<feature type="chain" id="PRO_5040447906" evidence="1">
    <location>
        <begin position="25"/>
        <end position="90"/>
    </location>
</feature>
<accession>A0A9N7RGY0</accession>
<keyword evidence="1" id="KW-0732">Signal</keyword>
<organism evidence="2 3">
    <name type="scientific">Striga hermonthica</name>
    <name type="common">Purple witchweed</name>
    <name type="synonym">Buchnera hermonthica</name>
    <dbReference type="NCBI Taxonomy" id="68872"/>
    <lineage>
        <taxon>Eukaryota</taxon>
        <taxon>Viridiplantae</taxon>
        <taxon>Streptophyta</taxon>
        <taxon>Embryophyta</taxon>
        <taxon>Tracheophyta</taxon>
        <taxon>Spermatophyta</taxon>
        <taxon>Magnoliopsida</taxon>
        <taxon>eudicotyledons</taxon>
        <taxon>Gunneridae</taxon>
        <taxon>Pentapetalae</taxon>
        <taxon>asterids</taxon>
        <taxon>lamiids</taxon>
        <taxon>Lamiales</taxon>
        <taxon>Orobanchaceae</taxon>
        <taxon>Buchnereae</taxon>
        <taxon>Striga</taxon>
    </lineage>
</organism>
<sequence length="90" mass="10116">MPRKILLLYMFLIVSLLSTSFSRARKLPEDVSPGRRPPTFSDQSSYLTALPKEKVLKGHSFAIDEKLIIRHLRAIGRILRESAPNPGTGN</sequence>
<protein>
    <submittedName>
        <fullName evidence="2">Uncharacterized protein</fullName>
    </submittedName>
</protein>
<evidence type="ECO:0000313" key="3">
    <source>
        <dbReference type="Proteomes" id="UP001153555"/>
    </source>
</evidence>
<gene>
    <name evidence="2" type="ORF">SHERM_23232</name>
</gene>
<evidence type="ECO:0000313" key="2">
    <source>
        <dbReference type="EMBL" id="CAA0827537.1"/>
    </source>
</evidence>
<dbReference type="EMBL" id="CACSLK010027752">
    <property type="protein sequence ID" value="CAA0827537.1"/>
    <property type="molecule type" value="Genomic_DNA"/>
</dbReference>